<evidence type="ECO:0000256" key="1">
    <source>
        <dbReference type="SAM" id="MobiDB-lite"/>
    </source>
</evidence>
<dbReference type="OrthoDB" id="4584900at2759"/>
<organism evidence="2 3">
    <name type="scientific">Coprinellus micaceus</name>
    <name type="common">Glistening ink-cap mushroom</name>
    <name type="synonym">Coprinus micaceus</name>
    <dbReference type="NCBI Taxonomy" id="71717"/>
    <lineage>
        <taxon>Eukaryota</taxon>
        <taxon>Fungi</taxon>
        <taxon>Dikarya</taxon>
        <taxon>Basidiomycota</taxon>
        <taxon>Agaricomycotina</taxon>
        <taxon>Agaricomycetes</taxon>
        <taxon>Agaricomycetidae</taxon>
        <taxon>Agaricales</taxon>
        <taxon>Agaricineae</taxon>
        <taxon>Psathyrellaceae</taxon>
        <taxon>Coprinellus</taxon>
    </lineage>
</organism>
<evidence type="ECO:0000313" key="3">
    <source>
        <dbReference type="Proteomes" id="UP000298030"/>
    </source>
</evidence>
<name>A0A4Y7T7G0_COPMI</name>
<evidence type="ECO:0000313" key="2">
    <source>
        <dbReference type="EMBL" id="TEB29532.1"/>
    </source>
</evidence>
<accession>A0A4Y7T7G0</accession>
<feature type="region of interest" description="Disordered" evidence="1">
    <location>
        <begin position="1"/>
        <end position="20"/>
    </location>
</feature>
<dbReference type="Proteomes" id="UP000298030">
    <property type="component" value="Unassembled WGS sequence"/>
</dbReference>
<gene>
    <name evidence="2" type="ORF">FA13DRAFT_1793195</name>
</gene>
<sequence>MARGLGPKKPARLFSPTRVRRDPLPSSVPIITIKIKLVKKSDGSTVGYLKTSYDPISPTLEGASQYWLNSPFEASSSTKFEILYDSSSDPNFGGRRLAIGANERTDIGAGLVRNLYFWSPWASTPEGSTQVKDGSVYMESTIWSVDASTGVLSAEWVNPDSTKYPVQFFEYDGGGGMLYVGATGDVQAYKNEYPEFGMEEVTLVAVAIEVPTYEEQ</sequence>
<dbReference type="EMBL" id="QPFP01000027">
    <property type="protein sequence ID" value="TEB29532.1"/>
    <property type="molecule type" value="Genomic_DNA"/>
</dbReference>
<comment type="caution">
    <text evidence="2">The sequence shown here is derived from an EMBL/GenBank/DDBJ whole genome shotgun (WGS) entry which is preliminary data.</text>
</comment>
<protein>
    <submittedName>
        <fullName evidence="2">Uncharacterized protein</fullName>
    </submittedName>
</protein>
<proteinExistence type="predicted"/>
<reference evidence="2 3" key="1">
    <citation type="journal article" date="2019" name="Nat. Ecol. Evol.">
        <title>Megaphylogeny resolves global patterns of mushroom evolution.</title>
        <authorList>
            <person name="Varga T."/>
            <person name="Krizsan K."/>
            <person name="Foldi C."/>
            <person name="Dima B."/>
            <person name="Sanchez-Garcia M."/>
            <person name="Sanchez-Ramirez S."/>
            <person name="Szollosi G.J."/>
            <person name="Szarkandi J.G."/>
            <person name="Papp V."/>
            <person name="Albert L."/>
            <person name="Andreopoulos W."/>
            <person name="Angelini C."/>
            <person name="Antonin V."/>
            <person name="Barry K.W."/>
            <person name="Bougher N.L."/>
            <person name="Buchanan P."/>
            <person name="Buyck B."/>
            <person name="Bense V."/>
            <person name="Catcheside P."/>
            <person name="Chovatia M."/>
            <person name="Cooper J."/>
            <person name="Damon W."/>
            <person name="Desjardin D."/>
            <person name="Finy P."/>
            <person name="Geml J."/>
            <person name="Haridas S."/>
            <person name="Hughes K."/>
            <person name="Justo A."/>
            <person name="Karasinski D."/>
            <person name="Kautmanova I."/>
            <person name="Kiss B."/>
            <person name="Kocsube S."/>
            <person name="Kotiranta H."/>
            <person name="LaButti K.M."/>
            <person name="Lechner B.E."/>
            <person name="Liimatainen K."/>
            <person name="Lipzen A."/>
            <person name="Lukacs Z."/>
            <person name="Mihaltcheva S."/>
            <person name="Morgado L.N."/>
            <person name="Niskanen T."/>
            <person name="Noordeloos M.E."/>
            <person name="Ohm R.A."/>
            <person name="Ortiz-Santana B."/>
            <person name="Ovrebo C."/>
            <person name="Racz N."/>
            <person name="Riley R."/>
            <person name="Savchenko A."/>
            <person name="Shiryaev A."/>
            <person name="Soop K."/>
            <person name="Spirin V."/>
            <person name="Szebenyi C."/>
            <person name="Tomsovsky M."/>
            <person name="Tulloss R.E."/>
            <person name="Uehling J."/>
            <person name="Grigoriev I.V."/>
            <person name="Vagvolgyi C."/>
            <person name="Papp T."/>
            <person name="Martin F.M."/>
            <person name="Miettinen O."/>
            <person name="Hibbett D.S."/>
            <person name="Nagy L.G."/>
        </authorList>
    </citation>
    <scope>NUCLEOTIDE SEQUENCE [LARGE SCALE GENOMIC DNA]</scope>
    <source>
        <strain evidence="2 3">FP101781</strain>
    </source>
</reference>
<keyword evidence="3" id="KW-1185">Reference proteome</keyword>
<dbReference type="AlphaFoldDB" id="A0A4Y7T7G0"/>